<accession>A0A9W5Y3Z9</accession>
<evidence type="ECO:0000313" key="2">
    <source>
        <dbReference type="Proteomes" id="UP001057868"/>
    </source>
</evidence>
<name>A0A9W5Y3Z9_9CLOT</name>
<keyword evidence="2" id="KW-1185">Reference proteome</keyword>
<dbReference type="Proteomes" id="UP001057868">
    <property type="component" value="Unassembled WGS sequence"/>
</dbReference>
<reference evidence="1" key="1">
    <citation type="journal article" date="2023" name="Int. J. Syst. Evol. Microbiol.">
        <title>&lt;i&gt;Clostridium folliculivorans&lt;/i&gt; sp. nov., isolated from soil samples of an organic paddy in Japan.</title>
        <authorList>
            <person name="Tazawa J."/>
            <person name="Kobayashi H."/>
            <person name="Tanizawa Y."/>
            <person name="Uchino A."/>
            <person name="Tanaka F."/>
            <person name="Urashima Y."/>
            <person name="Miura S."/>
            <person name="Sakamoto M."/>
            <person name="Ohkuma M."/>
            <person name="Tohno M."/>
        </authorList>
    </citation>
    <scope>NUCLEOTIDE SEQUENCE</scope>
    <source>
        <strain evidence="1">D1-1</strain>
    </source>
</reference>
<organism evidence="1 2">
    <name type="scientific">Clostridium folliculivorans</name>
    <dbReference type="NCBI Taxonomy" id="2886038"/>
    <lineage>
        <taxon>Bacteria</taxon>
        <taxon>Bacillati</taxon>
        <taxon>Bacillota</taxon>
        <taxon>Clostridia</taxon>
        <taxon>Eubacteriales</taxon>
        <taxon>Clostridiaceae</taxon>
        <taxon>Clostridium</taxon>
    </lineage>
</organism>
<gene>
    <name evidence="1" type="ORF">CFOLD11_28640</name>
</gene>
<sequence length="54" mass="6275">MNCINTVQNMKPARITLFSRKNAHKIGEILVDLSYFILHLFVDYLSNKLPLIVK</sequence>
<dbReference type="EMBL" id="BQXY01000004">
    <property type="protein sequence ID" value="GKU26037.1"/>
    <property type="molecule type" value="Genomic_DNA"/>
</dbReference>
<protein>
    <submittedName>
        <fullName evidence="1">Uncharacterized protein</fullName>
    </submittedName>
</protein>
<evidence type="ECO:0000313" key="1">
    <source>
        <dbReference type="EMBL" id="GKU26037.1"/>
    </source>
</evidence>
<dbReference type="AlphaFoldDB" id="A0A9W5Y3Z9"/>
<proteinExistence type="predicted"/>
<comment type="caution">
    <text evidence="1">The sequence shown here is derived from an EMBL/GenBank/DDBJ whole genome shotgun (WGS) entry which is preliminary data.</text>
</comment>